<protein>
    <submittedName>
        <fullName evidence="1">Uncharacterized protein</fullName>
    </submittedName>
</protein>
<proteinExistence type="predicted"/>
<accession>A0A0B5ETB0</accession>
<evidence type="ECO:0000313" key="1">
    <source>
        <dbReference type="EMBL" id="AJE84914.1"/>
    </source>
</evidence>
<sequence length="43" mass="4584">MLRHPVDQCARDSAAYGMGRRVAGLAPLGFADAAQLDGRPDTR</sequence>
<name>A0A0B5ETB0_STRA4</name>
<dbReference type="Proteomes" id="UP000031523">
    <property type="component" value="Chromosome"/>
</dbReference>
<keyword evidence="2" id="KW-1185">Reference proteome</keyword>
<reference evidence="1 2" key="1">
    <citation type="submission" date="2015-01" db="EMBL/GenBank/DDBJ databases">
        <title>Enhanced salinomycin production by adjusting the supply of polyketide extender units in Streptomyce albus DSM 41398.</title>
        <authorList>
            <person name="Lu C."/>
        </authorList>
    </citation>
    <scope>NUCLEOTIDE SEQUENCE [LARGE SCALE GENOMIC DNA]</scope>
    <source>
        <strain evidence="2">ATCC 21838 / DSM 41398 / FERM P-419 / JCM 4703 / NBRC 107858</strain>
    </source>
</reference>
<gene>
    <name evidence="1" type="ORF">SLNWT_4538</name>
</gene>
<organism evidence="1 2">
    <name type="scientific">Streptomyces albus (strain ATCC 21838 / DSM 41398 / FERM P-419 / JCM 4703 / NBRC 107858)</name>
    <dbReference type="NCBI Taxonomy" id="1081613"/>
    <lineage>
        <taxon>Bacteria</taxon>
        <taxon>Bacillati</taxon>
        <taxon>Actinomycetota</taxon>
        <taxon>Actinomycetes</taxon>
        <taxon>Kitasatosporales</taxon>
        <taxon>Streptomycetaceae</taxon>
        <taxon>Streptomyces</taxon>
    </lineage>
</organism>
<dbReference type="EMBL" id="CP010519">
    <property type="protein sequence ID" value="AJE84914.1"/>
    <property type="molecule type" value="Genomic_DNA"/>
</dbReference>
<evidence type="ECO:0000313" key="2">
    <source>
        <dbReference type="Proteomes" id="UP000031523"/>
    </source>
</evidence>
<dbReference type="AlphaFoldDB" id="A0A0B5ETB0"/>
<dbReference type="KEGG" id="sals:SLNWT_4538"/>